<dbReference type="SUPFAM" id="SSF56935">
    <property type="entry name" value="Porins"/>
    <property type="match status" value="1"/>
</dbReference>
<evidence type="ECO:0000256" key="3">
    <source>
        <dbReference type="ARBA" id="ARBA00023237"/>
    </source>
</evidence>
<evidence type="ECO:0000259" key="6">
    <source>
        <dbReference type="Pfam" id="PF00593"/>
    </source>
</evidence>
<dbReference type="PANTHER" id="PTHR40980">
    <property type="entry name" value="PLUG DOMAIN-CONTAINING PROTEIN"/>
    <property type="match status" value="1"/>
</dbReference>
<accession>A0A059G5I6</accession>
<evidence type="ECO:0000256" key="1">
    <source>
        <dbReference type="ARBA" id="ARBA00004442"/>
    </source>
</evidence>
<dbReference type="Pfam" id="PF07715">
    <property type="entry name" value="Plug"/>
    <property type="match status" value="1"/>
</dbReference>
<protein>
    <submittedName>
        <fullName evidence="8">TonB-dependent receptor</fullName>
    </submittedName>
</protein>
<dbReference type="Pfam" id="PF00593">
    <property type="entry name" value="TonB_dep_Rec_b-barrel"/>
    <property type="match status" value="1"/>
</dbReference>
<evidence type="ECO:0000313" key="8">
    <source>
        <dbReference type="EMBL" id="KDA01974.1"/>
    </source>
</evidence>
<dbReference type="eggNOG" id="COG1629">
    <property type="taxonomic scope" value="Bacteria"/>
</dbReference>
<comment type="subcellular location">
    <subcellularLocation>
        <location evidence="1 4">Cell outer membrane</location>
    </subcellularLocation>
</comment>
<evidence type="ECO:0000256" key="5">
    <source>
        <dbReference type="SAM" id="SignalP"/>
    </source>
</evidence>
<name>A0A059G5I6_9PROT</name>
<keyword evidence="2 4" id="KW-0472">Membrane</keyword>
<keyword evidence="9" id="KW-1185">Reference proteome</keyword>
<evidence type="ECO:0000313" key="9">
    <source>
        <dbReference type="Proteomes" id="UP000024942"/>
    </source>
</evidence>
<feature type="chain" id="PRO_5001573253" evidence="5">
    <location>
        <begin position="27"/>
        <end position="868"/>
    </location>
</feature>
<proteinExistence type="inferred from homology"/>
<dbReference type="Gene3D" id="2.170.130.10">
    <property type="entry name" value="TonB-dependent receptor, plug domain"/>
    <property type="match status" value="1"/>
</dbReference>
<gene>
    <name evidence="8" type="ORF">HOC_12992</name>
</gene>
<keyword evidence="8" id="KW-0675">Receptor</keyword>
<dbReference type="GO" id="GO:0009279">
    <property type="term" value="C:cell outer membrane"/>
    <property type="evidence" value="ECO:0007669"/>
    <property type="project" value="UniProtKB-SubCell"/>
</dbReference>
<keyword evidence="4" id="KW-0798">TonB box</keyword>
<feature type="signal peptide" evidence="5">
    <location>
        <begin position="1"/>
        <end position="26"/>
    </location>
</feature>
<keyword evidence="5" id="KW-0732">Signal</keyword>
<evidence type="ECO:0000259" key="7">
    <source>
        <dbReference type="Pfam" id="PF07715"/>
    </source>
</evidence>
<comment type="caution">
    <text evidence="8">The sequence shown here is derived from an EMBL/GenBank/DDBJ whole genome shotgun (WGS) entry which is preliminary data.</text>
</comment>
<dbReference type="InterPro" id="IPR012910">
    <property type="entry name" value="Plug_dom"/>
</dbReference>
<keyword evidence="3" id="KW-0998">Cell outer membrane</keyword>
<dbReference type="EMBL" id="ARYL01000019">
    <property type="protein sequence ID" value="KDA01974.1"/>
    <property type="molecule type" value="Genomic_DNA"/>
</dbReference>
<comment type="similarity">
    <text evidence="4">Belongs to the TonB-dependent receptor family.</text>
</comment>
<reference evidence="8 9" key="1">
    <citation type="journal article" date="2014" name="Antonie Van Leeuwenhoek">
        <title>Hyphomonas beringensis sp. nov. and Hyphomonas chukchiensis sp. nov., isolated from surface seawater of the Bering Sea and Chukchi Sea.</title>
        <authorList>
            <person name="Li C."/>
            <person name="Lai Q."/>
            <person name="Li G."/>
            <person name="Dong C."/>
            <person name="Wang J."/>
            <person name="Liao Y."/>
            <person name="Shao Z."/>
        </authorList>
    </citation>
    <scope>NUCLEOTIDE SEQUENCE [LARGE SCALE GENOMIC DNA]</scope>
    <source>
        <strain evidence="8 9">SCH89</strain>
    </source>
</reference>
<evidence type="ECO:0000256" key="4">
    <source>
        <dbReference type="RuleBase" id="RU003357"/>
    </source>
</evidence>
<dbReference type="AlphaFoldDB" id="A0A059G5I6"/>
<dbReference type="STRING" id="1280953.HOC_12992"/>
<organism evidence="8 9">
    <name type="scientific">Hyphomonas oceanitis SCH89</name>
    <dbReference type="NCBI Taxonomy" id="1280953"/>
    <lineage>
        <taxon>Bacteria</taxon>
        <taxon>Pseudomonadati</taxon>
        <taxon>Pseudomonadota</taxon>
        <taxon>Alphaproteobacteria</taxon>
        <taxon>Hyphomonadales</taxon>
        <taxon>Hyphomonadaceae</taxon>
        <taxon>Hyphomonas</taxon>
    </lineage>
</organism>
<dbReference type="InterPro" id="IPR036942">
    <property type="entry name" value="Beta-barrel_TonB_sf"/>
</dbReference>
<sequence>MSNIPVRYKWLLSTAIALALVPLAVAQETGSANDAPEDSRTLQTVVVRGQFIPEPQRETSQVATFLSTEDLTRQGDSNAALALTRLSGLSIVSGKFAYVRGLGDRYSSALLNGSPLPSPEPLRRTVPLDLFPASVLSGAAVQKTYSANYPGEFGGGVIDLQTLRQPAENFLTIKAGVSANTETTGSDGLFVRGGDLDWSGYDDGLRDIPGPLGALLASGERLNDQTPAQIEIIGESLVNSPLSVIQQGKMDPNPSGSVEGGLILDKGQYDIGLIGVVGFDSGWTTRDATRQYVEGGVLGSDQRQLSTAYDATINALGSGSIGWGDNEIQATLFYVHTTTKQAEITTGTDFNAPGSTGEIFDESSGWFERELSFLQLRGDHKVNGIDLSWRGAYAVSTRDAPYDRSLRRTPNADGEPLYSTANNYGILFSNLEDKIGSFGADASYTVDIGDARELVMSGGFDVASTERSYDFLSLRFVGGNAIPLDVQQARPDYLFSPDNIGPGRFVLQEITTPNDSYSAGLDVNAFYVQTDLDILDFVRGTVGFRYEDAEETVKTFDRFGNQGAGDVNLSNDYVLPTFTLTWNFADDLQLRAGYSQTIARPQFRELALSSFIDPETDRVYRGNSGLVDSELKNYDARVEYYLGRNQFITAGAFYKDIKNPIEEVQYSTASFVFETTFINSPKAELYGAELEYRTNFSMPISNAWFDAREWLFSANYTYTSSEVQAQDGDQVFDPISRSRRDAALFGLDGSDLQGTPQNILNMQFGWESDVDQFTLLLGWVDDRILQRGFGIGAAALPDVVEEPGVQLDLVFNRTLTLGGRDVELGLKGRNLLGTKHSEYQMTQGDVGRTEFNTYERGTTISASLSTTF</sequence>
<dbReference type="PATRIC" id="fig|1280953.3.peg.2614"/>
<dbReference type="PANTHER" id="PTHR40980:SF5">
    <property type="entry name" value="TONB-DEPENDENT RECEPTOR"/>
    <property type="match status" value="1"/>
</dbReference>
<feature type="domain" description="TonB-dependent receptor plug" evidence="7">
    <location>
        <begin position="56"/>
        <end position="157"/>
    </location>
</feature>
<dbReference type="InterPro" id="IPR000531">
    <property type="entry name" value="Beta-barrel_TonB"/>
</dbReference>
<dbReference type="InterPro" id="IPR037066">
    <property type="entry name" value="Plug_dom_sf"/>
</dbReference>
<dbReference type="OrthoDB" id="9768470at2"/>
<dbReference type="RefSeq" id="WP_035539257.1">
    <property type="nucleotide sequence ID" value="NZ_ARYL01000019.1"/>
</dbReference>
<dbReference type="eggNOG" id="COG4771">
    <property type="taxonomic scope" value="Bacteria"/>
</dbReference>
<dbReference type="Proteomes" id="UP000024942">
    <property type="component" value="Unassembled WGS sequence"/>
</dbReference>
<evidence type="ECO:0000256" key="2">
    <source>
        <dbReference type="ARBA" id="ARBA00023136"/>
    </source>
</evidence>
<dbReference type="Gene3D" id="2.40.170.20">
    <property type="entry name" value="TonB-dependent receptor, beta-barrel domain"/>
    <property type="match status" value="1"/>
</dbReference>
<feature type="domain" description="TonB-dependent receptor-like beta-barrel" evidence="6">
    <location>
        <begin position="503"/>
        <end position="774"/>
    </location>
</feature>